<name>A0ACA9QKF8_9GLOM</name>
<gene>
    <name evidence="1" type="ORF">SPELUC_LOCUS14564</name>
</gene>
<evidence type="ECO:0000313" key="1">
    <source>
        <dbReference type="EMBL" id="CAG8752281.1"/>
    </source>
</evidence>
<evidence type="ECO:0000313" key="2">
    <source>
        <dbReference type="Proteomes" id="UP000789366"/>
    </source>
</evidence>
<reference evidence="1" key="1">
    <citation type="submission" date="2021-06" db="EMBL/GenBank/DDBJ databases">
        <authorList>
            <person name="Kallberg Y."/>
            <person name="Tangrot J."/>
            <person name="Rosling A."/>
        </authorList>
    </citation>
    <scope>NUCLEOTIDE SEQUENCE</scope>
    <source>
        <strain evidence="1">28 12/20/2015</strain>
    </source>
</reference>
<dbReference type="Proteomes" id="UP000789366">
    <property type="component" value="Unassembled WGS sequence"/>
</dbReference>
<sequence length="57" mass="6661">EAQMPINIEFASKFNLIEKPYEQALERRISSILKTFKDAMVIAECFIESAQERIKIQ</sequence>
<feature type="non-terminal residue" evidence="1">
    <location>
        <position position="1"/>
    </location>
</feature>
<organism evidence="1 2">
    <name type="scientific">Cetraspora pellucida</name>
    <dbReference type="NCBI Taxonomy" id="1433469"/>
    <lineage>
        <taxon>Eukaryota</taxon>
        <taxon>Fungi</taxon>
        <taxon>Fungi incertae sedis</taxon>
        <taxon>Mucoromycota</taxon>
        <taxon>Glomeromycotina</taxon>
        <taxon>Glomeromycetes</taxon>
        <taxon>Diversisporales</taxon>
        <taxon>Gigasporaceae</taxon>
        <taxon>Cetraspora</taxon>
    </lineage>
</organism>
<protein>
    <submittedName>
        <fullName evidence="1">6558_t:CDS:1</fullName>
    </submittedName>
</protein>
<proteinExistence type="predicted"/>
<keyword evidence="2" id="KW-1185">Reference proteome</keyword>
<dbReference type="EMBL" id="CAJVPW010043517">
    <property type="protein sequence ID" value="CAG8752281.1"/>
    <property type="molecule type" value="Genomic_DNA"/>
</dbReference>
<accession>A0ACA9QKF8</accession>
<comment type="caution">
    <text evidence="1">The sequence shown here is derived from an EMBL/GenBank/DDBJ whole genome shotgun (WGS) entry which is preliminary data.</text>
</comment>